<keyword evidence="3" id="KW-1185">Reference proteome</keyword>
<protein>
    <submittedName>
        <fullName evidence="2">Os01g0365201 protein</fullName>
    </submittedName>
</protein>
<accession>A0A0P0V2M2</accession>
<reference evidence="3" key="1">
    <citation type="journal article" date="2005" name="Nature">
        <title>The map-based sequence of the rice genome.</title>
        <authorList>
            <consortium name="International rice genome sequencing project (IRGSP)"/>
            <person name="Matsumoto T."/>
            <person name="Wu J."/>
            <person name="Kanamori H."/>
            <person name="Katayose Y."/>
            <person name="Fujisawa M."/>
            <person name="Namiki N."/>
            <person name="Mizuno H."/>
            <person name="Yamamoto K."/>
            <person name="Antonio B.A."/>
            <person name="Baba T."/>
            <person name="Sakata K."/>
            <person name="Nagamura Y."/>
            <person name="Aoki H."/>
            <person name="Arikawa K."/>
            <person name="Arita K."/>
            <person name="Bito T."/>
            <person name="Chiden Y."/>
            <person name="Fujitsuka N."/>
            <person name="Fukunaka R."/>
            <person name="Hamada M."/>
            <person name="Harada C."/>
            <person name="Hayashi A."/>
            <person name="Hijishita S."/>
            <person name="Honda M."/>
            <person name="Hosokawa S."/>
            <person name="Ichikawa Y."/>
            <person name="Idonuma A."/>
            <person name="Iijima M."/>
            <person name="Ikeda M."/>
            <person name="Ikeno M."/>
            <person name="Ito K."/>
            <person name="Ito S."/>
            <person name="Ito T."/>
            <person name="Ito Y."/>
            <person name="Ito Y."/>
            <person name="Iwabuchi A."/>
            <person name="Kamiya K."/>
            <person name="Karasawa W."/>
            <person name="Kurita K."/>
            <person name="Katagiri S."/>
            <person name="Kikuta A."/>
            <person name="Kobayashi H."/>
            <person name="Kobayashi N."/>
            <person name="Machita K."/>
            <person name="Maehara T."/>
            <person name="Masukawa M."/>
            <person name="Mizubayashi T."/>
            <person name="Mukai Y."/>
            <person name="Nagasaki H."/>
            <person name="Nagata Y."/>
            <person name="Naito S."/>
            <person name="Nakashima M."/>
            <person name="Nakama Y."/>
            <person name="Nakamichi Y."/>
            <person name="Nakamura M."/>
            <person name="Meguro A."/>
            <person name="Negishi M."/>
            <person name="Ohta I."/>
            <person name="Ohta T."/>
            <person name="Okamoto M."/>
            <person name="Ono N."/>
            <person name="Saji S."/>
            <person name="Sakaguchi M."/>
            <person name="Sakai K."/>
            <person name="Shibata M."/>
            <person name="Shimokawa T."/>
            <person name="Song J."/>
            <person name="Takazaki Y."/>
            <person name="Terasawa K."/>
            <person name="Tsugane M."/>
            <person name="Tsuji K."/>
            <person name="Ueda S."/>
            <person name="Waki K."/>
            <person name="Yamagata H."/>
            <person name="Yamamoto M."/>
            <person name="Yamamoto S."/>
            <person name="Yamane H."/>
            <person name="Yoshiki S."/>
            <person name="Yoshihara R."/>
            <person name="Yukawa K."/>
            <person name="Zhong H."/>
            <person name="Yano M."/>
            <person name="Yuan Q."/>
            <person name="Ouyang S."/>
            <person name="Liu J."/>
            <person name="Jones K.M."/>
            <person name="Gansberger K."/>
            <person name="Moffat K."/>
            <person name="Hill J."/>
            <person name="Bera J."/>
            <person name="Fadrosh D."/>
            <person name="Jin S."/>
            <person name="Johri S."/>
            <person name="Kim M."/>
            <person name="Overton L."/>
            <person name="Reardon M."/>
            <person name="Tsitrin T."/>
            <person name="Vuong H."/>
            <person name="Weaver B."/>
            <person name="Ciecko A."/>
            <person name="Tallon L."/>
            <person name="Jackson J."/>
            <person name="Pai G."/>
            <person name="Aken S.V."/>
            <person name="Utterback T."/>
            <person name="Reidmuller S."/>
            <person name="Feldblyum T."/>
            <person name="Hsiao J."/>
            <person name="Zismann V."/>
            <person name="Iobst S."/>
            <person name="de Vazeille A.R."/>
            <person name="Buell C.R."/>
            <person name="Ying K."/>
            <person name="Li Y."/>
            <person name="Lu T."/>
            <person name="Huang Y."/>
            <person name="Zhao Q."/>
            <person name="Feng Q."/>
            <person name="Zhang L."/>
            <person name="Zhu J."/>
            <person name="Weng Q."/>
            <person name="Mu J."/>
            <person name="Lu Y."/>
            <person name="Fan D."/>
            <person name="Liu Y."/>
            <person name="Guan J."/>
            <person name="Zhang Y."/>
            <person name="Yu S."/>
            <person name="Liu X."/>
            <person name="Zhang Y."/>
            <person name="Hong G."/>
            <person name="Han B."/>
            <person name="Choisne N."/>
            <person name="Demange N."/>
            <person name="Orjeda G."/>
            <person name="Samain S."/>
            <person name="Cattolico L."/>
            <person name="Pelletier E."/>
            <person name="Couloux A."/>
            <person name="Segurens B."/>
            <person name="Wincker P."/>
            <person name="D'Hont A."/>
            <person name="Scarpelli C."/>
            <person name="Weissenbach J."/>
            <person name="Salanoubat M."/>
            <person name="Quetier F."/>
            <person name="Yu Y."/>
            <person name="Kim H.R."/>
            <person name="Rambo T."/>
            <person name="Currie J."/>
            <person name="Collura K."/>
            <person name="Luo M."/>
            <person name="Yang T."/>
            <person name="Ammiraju J.S.S."/>
            <person name="Engler F."/>
            <person name="Soderlund C."/>
            <person name="Wing R.A."/>
            <person name="Palmer L.E."/>
            <person name="de la Bastide M."/>
            <person name="Spiegel L."/>
            <person name="Nascimento L."/>
            <person name="Zutavern T."/>
            <person name="O'Shaughnessy A."/>
            <person name="Dike S."/>
            <person name="Dedhia N."/>
            <person name="Preston R."/>
            <person name="Balija V."/>
            <person name="McCombie W.R."/>
            <person name="Chow T."/>
            <person name="Chen H."/>
            <person name="Chung M."/>
            <person name="Chen C."/>
            <person name="Shaw J."/>
            <person name="Wu H."/>
            <person name="Hsiao K."/>
            <person name="Chao Y."/>
            <person name="Chu M."/>
            <person name="Cheng C."/>
            <person name="Hour A."/>
            <person name="Lee P."/>
            <person name="Lin S."/>
            <person name="Lin Y."/>
            <person name="Liou J."/>
            <person name="Liu S."/>
            <person name="Hsing Y."/>
            <person name="Raghuvanshi S."/>
            <person name="Mohanty A."/>
            <person name="Bharti A.K."/>
            <person name="Gaur A."/>
            <person name="Gupta V."/>
            <person name="Kumar D."/>
            <person name="Ravi V."/>
            <person name="Vij S."/>
            <person name="Kapur A."/>
            <person name="Khurana P."/>
            <person name="Khurana P."/>
            <person name="Khurana J.P."/>
            <person name="Tyagi A.K."/>
            <person name="Gaikwad K."/>
            <person name="Singh A."/>
            <person name="Dalal V."/>
            <person name="Srivastava S."/>
            <person name="Dixit A."/>
            <person name="Pal A.K."/>
            <person name="Ghazi I.A."/>
            <person name="Yadav M."/>
            <person name="Pandit A."/>
            <person name="Bhargava A."/>
            <person name="Sureshbabu K."/>
            <person name="Batra K."/>
            <person name="Sharma T.R."/>
            <person name="Mohapatra T."/>
            <person name="Singh N.K."/>
            <person name="Messing J."/>
            <person name="Nelson A.B."/>
            <person name="Fuks G."/>
            <person name="Kavchok S."/>
            <person name="Keizer G."/>
            <person name="Linton E."/>
            <person name="Llaca V."/>
            <person name="Song R."/>
            <person name="Tanyolac B."/>
            <person name="Young S."/>
            <person name="Ho-Il K."/>
            <person name="Hahn J.H."/>
            <person name="Sangsakoo G."/>
            <person name="Vanavichit A."/>
            <person name="de Mattos Luiz.A.T."/>
            <person name="Zimmer P.D."/>
            <person name="Malone G."/>
            <person name="Dellagostin O."/>
            <person name="de Oliveira A.C."/>
            <person name="Bevan M."/>
            <person name="Bancroft I."/>
            <person name="Minx P."/>
            <person name="Cordum H."/>
            <person name="Wilson R."/>
            <person name="Cheng Z."/>
            <person name="Jin W."/>
            <person name="Jiang J."/>
            <person name="Leong S.A."/>
            <person name="Iwama H."/>
            <person name="Gojobori T."/>
            <person name="Itoh T."/>
            <person name="Niimura Y."/>
            <person name="Fujii Y."/>
            <person name="Habara T."/>
            <person name="Sakai H."/>
            <person name="Sato Y."/>
            <person name="Wilson G."/>
            <person name="Kumar K."/>
            <person name="McCouch S."/>
            <person name="Juretic N."/>
            <person name="Hoen D."/>
            <person name="Wright S."/>
            <person name="Bruskiewich R."/>
            <person name="Bureau T."/>
            <person name="Miyao A."/>
            <person name="Hirochika H."/>
            <person name="Nishikawa T."/>
            <person name="Kadowaki K."/>
            <person name="Sugiura M."/>
            <person name="Burr B."/>
            <person name="Sasaki T."/>
        </authorList>
    </citation>
    <scope>NUCLEOTIDE SEQUENCE [LARGE SCALE GENOMIC DNA]</scope>
    <source>
        <strain evidence="3">cv. Nipponbare</strain>
    </source>
</reference>
<name>A0A0P0V2M2_ORYSJ</name>
<proteinExistence type="predicted"/>
<evidence type="ECO:0000256" key="1">
    <source>
        <dbReference type="SAM" id="Phobius"/>
    </source>
</evidence>
<keyword evidence="1" id="KW-0812">Transmembrane</keyword>
<gene>
    <name evidence="2" type="ordered locus">Os01g0365201</name>
    <name evidence="2" type="ORF">OSNPB_010365201</name>
</gene>
<evidence type="ECO:0000313" key="3">
    <source>
        <dbReference type="Proteomes" id="UP000059680"/>
    </source>
</evidence>
<dbReference type="EMBL" id="AP014957">
    <property type="protein sequence ID" value="BAS72133.1"/>
    <property type="molecule type" value="Genomic_DNA"/>
</dbReference>
<sequence length="90" mass="9564">MEVTDPWPHIPPPPSLISPHGASFSSFSTSTVHAAVIIILSIAALVGAVLLSIGLYLLCSRWMKPRMIAGEPPPLCSHEVVVQMAPIRVG</sequence>
<evidence type="ECO:0000313" key="2">
    <source>
        <dbReference type="EMBL" id="BAS72133.1"/>
    </source>
</evidence>
<dbReference type="PaxDb" id="39947-A0A0P0V2M2"/>
<dbReference type="SMR" id="A0A0P0V2M2"/>
<keyword evidence="1" id="KW-1133">Transmembrane helix</keyword>
<feature type="transmembrane region" description="Helical" evidence="1">
    <location>
        <begin position="34"/>
        <end position="58"/>
    </location>
</feature>
<dbReference type="AlphaFoldDB" id="A0A0P0V2M2"/>
<dbReference type="InParanoid" id="A0A0P0V2M2"/>
<dbReference type="Proteomes" id="UP000059680">
    <property type="component" value="Chromosome 1"/>
</dbReference>
<reference evidence="2 3" key="3">
    <citation type="journal article" date="2013" name="Rice">
        <title>Improvement of the Oryza sativa Nipponbare reference genome using next generation sequence and optical map data.</title>
        <authorList>
            <person name="Kawahara Y."/>
            <person name="de la Bastide M."/>
            <person name="Hamilton J.P."/>
            <person name="Kanamori H."/>
            <person name="McCombie W.R."/>
            <person name="Ouyang S."/>
            <person name="Schwartz D.C."/>
            <person name="Tanaka T."/>
            <person name="Wu J."/>
            <person name="Zhou S."/>
            <person name="Childs K.L."/>
            <person name="Davidson R.M."/>
            <person name="Lin H."/>
            <person name="Quesada-Ocampo L."/>
            <person name="Vaillancourt B."/>
            <person name="Sakai H."/>
            <person name="Lee S.S."/>
            <person name="Kim J."/>
            <person name="Numa H."/>
            <person name="Itoh T."/>
            <person name="Buell C.R."/>
            <person name="Matsumoto T."/>
        </authorList>
    </citation>
    <scope>NUCLEOTIDE SEQUENCE [LARGE SCALE GENOMIC DNA]</scope>
    <source>
        <strain evidence="3">cv. Nipponbare</strain>
    </source>
</reference>
<reference evidence="2 3" key="2">
    <citation type="journal article" date="2013" name="Plant Cell Physiol.">
        <title>Rice Annotation Project Database (RAP-DB): an integrative and interactive database for rice genomics.</title>
        <authorList>
            <person name="Sakai H."/>
            <person name="Lee S.S."/>
            <person name="Tanaka T."/>
            <person name="Numa H."/>
            <person name="Kim J."/>
            <person name="Kawahara Y."/>
            <person name="Wakimoto H."/>
            <person name="Yang C.C."/>
            <person name="Iwamoto M."/>
            <person name="Abe T."/>
            <person name="Yamada Y."/>
            <person name="Muto A."/>
            <person name="Inokuchi H."/>
            <person name="Ikemura T."/>
            <person name="Matsumoto T."/>
            <person name="Sasaki T."/>
            <person name="Itoh T."/>
        </authorList>
    </citation>
    <scope>NUCLEOTIDE SEQUENCE [LARGE SCALE GENOMIC DNA]</scope>
    <source>
        <strain evidence="3">cv. Nipponbare</strain>
    </source>
</reference>
<keyword evidence="1" id="KW-0472">Membrane</keyword>
<organism evidence="2 3">
    <name type="scientific">Oryza sativa subsp. japonica</name>
    <name type="common">Rice</name>
    <dbReference type="NCBI Taxonomy" id="39947"/>
    <lineage>
        <taxon>Eukaryota</taxon>
        <taxon>Viridiplantae</taxon>
        <taxon>Streptophyta</taxon>
        <taxon>Embryophyta</taxon>
        <taxon>Tracheophyta</taxon>
        <taxon>Spermatophyta</taxon>
        <taxon>Magnoliopsida</taxon>
        <taxon>Liliopsida</taxon>
        <taxon>Poales</taxon>
        <taxon>Poaceae</taxon>
        <taxon>BOP clade</taxon>
        <taxon>Oryzoideae</taxon>
        <taxon>Oryzeae</taxon>
        <taxon>Oryzinae</taxon>
        <taxon>Oryza</taxon>
        <taxon>Oryza sativa</taxon>
    </lineage>
</organism>